<dbReference type="OrthoDB" id="1938712at2759"/>
<evidence type="ECO:0000259" key="1">
    <source>
        <dbReference type="PROSITE" id="PS50994"/>
    </source>
</evidence>
<evidence type="ECO:0000313" key="2">
    <source>
        <dbReference type="EMBL" id="OWZ12782.1"/>
    </source>
</evidence>
<dbReference type="InterPro" id="IPR001584">
    <property type="entry name" value="Integrase_cat-core"/>
</dbReference>
<dbReference type="Gene3D" id="3.30.420.10">
    <property type="entry name" value="Ribonuclease H-like superfamily/Ribonuclease H"/>
    <property type="match status" value="1"/>
</dbReference>
<name>A0A225W5D8_9STRA</name>
<dbReference type="SUPFAM" id="SSF53098">
    <property type="entry name" value="Ribonuclease H-like"/>
    <property type="match status" value="1"/>
</dbReference>
<keyword evidence="3" id="KW-1185">Reference proteome</keyword>
<feature type="domain" description="Integrase catalytic" evidence="1">
    <location>
        <begin position="31"/>
        <end position="112"/>
    </location>
</feature>
<comment type="caution">
    <text evidence="2">The sequence shown here is derived from an EMBL/GenBank/DDBJ whole genome shotgun (WGS) entry which is preliminary data.</text>
</comment>
<dbReference type="InterPro" id="IPR012337">
    <property type="entry name" value="RNaseH-like_sf"/>
</dbReference>
<proteinExistence type="predicted"/>
<gene>
    <name evidence="2" type="ORF">PHMEG_00014006</name>
</gene>
<dbReference type="PANTHER" id="PTHR35046:SF26">
    <property type="entry name" value="RNA-DIRECTED DNA POLYMERASE"/>
    <property type="match status" value="1"/>
</dbReference>
<dbReference type="InterPro" id="IPR036397">
    <property type="entry name" value="RNaseH_sf"/>
</dbReference>
<dbReference type="STRING" id="4795.A0A225W5D8"/>
<dbReference type="AlphaFoldDB" id="A0A225W5D8"/>
<dbReference type="PANTHER" id="PTHR35046">
    <property type="entry name" value="ZINC KNUCKLE (CCHC-TYPE) FAMILY PROTEIN"/>
    <property type="match status" value="1"/>
</dbReference>
<accession>A0A225W5D8</accession>
<dbReference type="GO" id="GO:0003676">
    <property type="term" value="F:nucleic acid binding"/>
    <property type="evidence" value="ECO:0007669"/>
    <property type="project" value="InterPro"/>
</dbReference>
<organism evidence="2 3">
    <name type="scientific">Phytophthora megakarya</name>
    <dbReference type="NCBI Taxonomy" id="4795"/>
    <lineage>
        <taxon>Eukaryota</taxon>
        <taxon>Sar</taxon>
        <taxon>Stramenopiles</taxon>
        <taxon>Oomycota</taxon>
        <taxon>Peronosporomycetes</taxon>
        <taxon>Peronosporales</taxon>
        <taxon>Peronosporaceae</taxon>
        <taxon>Phytophthora</taxon>
    </lineage>
</organism>
<evidence type="ECO:0000313" key="3">
    <source>
        <dbReference type="Proteomes" id="UP000198211"/>
    </source>
</evidence>
<dbReference type="Proteomes" id="UP000198211">
    <property type="component" value="Unassembled WGS sequence"/>
</dbReference>
<reference evidence="3" key="1">
    <citation type="submission" date="2017-03" db="EMBL/GenBank/DDBJ databases">
        <title>Phytopthora megakarya and P. palmivora, two closely related causual agents of cacao black pod achieved similar genome size and gene model numbers by different mechanisms.</title>
        <authorList>
            <person name="Ali S."/>
            <person name="Shao J."/>
            <person name="Larry D.J."/>
            <person name="Kronmiller B."/>
            <person name="Shen D."/>
            <person name="Strem M.D."/>
            <person name="Melnick R.L."/>
            <person name="Guiltinan M.J."/>
            <person name="Tyler B.M."/>
            <person name="Meinhardt L.W."/>
            <person name="Bailey B.A."/>
        </authorList>
    </citation>
    <scope>NUCLEOTIDE SEQUENCE [LARGE SCALE GENOMIC DNA]</scope>
    <source>
        <strain evidence="3">zdho120</strain>
    </source>
</reference>
<dbReference type="GO" id="GO:0015074">
    <property type="term" value="P:DNA integration"/>
    <property type="evidence" value="ECO:0007669"/>
    <property type="project" value="InterPro"/>
</dbReference>
<dbReference type="PROSITE" id="PS50994">
    <property type="entry name" value="INTEGRASE"/>
    <property type="match status" value="1"/>
</dbReference>
<protein>
    <submittedName>
        <fullName evidence="2">Gag-pol Polyprotein</fullName>
    </submittedName>
</protein>
<dbReference type="EMBL" id="NBNE01001755">
    <property type="protein sequence ID" value="OWZ12782.1"/>
    <property type="molecule type" value="Genomic_DNA"/>
</dbReference>
<sequence length="112" mass="12663">MFSDITKYVKGCETFARTKARHEKPPGLLNSHDIPVQRWSYIAMDFITGLPTTPRDYDSVMVVIDHLTKRAHFVAGKGTDAAIDVAVRFDKEIFRLHGLPNVVVSDRDAKFT</sequence>